<proteinExistence type="predicted"/>
<organism evidence="2 3">
    <name type="scientific">Talaromyces stipitatus (strain ATCC 10500 / CBS 375.48 / QM 6759 / NRRL 1006)</name>
    <name type="common">Penicillium stipitatum</name>
    <dbReference type="NCBI Taxonomy" id="441959"/>
    <lineage>
        <taxon>Eukaryota</taxon>
        <taxon>Fungi</taxon>
        <taxon>Dikarya</taxon>
        <taxon>Ascomycota</taxon>
        <taxon>Pezizomycotina</taxon>
        <taxon>Eurotiomycetes</taxon>
        <taxon>Eurotiomycetidae</taxon>
        <taxon>Eurotiales</taxon>
        <taxon>Trichocomaceae</taxon>
        <taxon>Talaromyces</taxon>
        <taxon>Talaromyces sect. Talaromyces</taxon>
    </lineage>
</organism>
<dbReference type="GeneID" id="8100794"/>
<dbReference type="AlphaFoldDB" id="B8MFU4"/>
<dbReference type="SUPFAM" id="SSF54695">
    <property type="entry name" value="POZ domain"/>
    <property type="match status" value="1"/>
</dbReference>
<keyword evidence="3" id="KW-1185">Reference proteome</keyword>
<sequence length="174" mass="19819">MPEDKVAVIGSQDAQMQTDLGASIKSYILSAQFADLTIRTVDQEFKFHRLVVCGQSEYFSRLYKGEWTETNGNEVSLHDDDPCAIQAMIHFMYGFDYDSSGSEHSRAPPMLFNVKLYQIADKYVVPHRKQKAKEKFETIVQTCWRVSIPRATDLSAQQTQGGGHNWVHLWLAQA</sequence>
<dbReference type="VEuPathDB" id="FungiDB:TSTA_009330"/>
<feature type="domain" description="BTB" evidence="1">
    <location>
        <begin position="34"/>
        <end position="93"/>
    </location>
</feature>
<evidence type="ECO:0000313" key="2">
    <source>
        <dbReference type="EMBL" id="EED15811.1"/>
    </source>
</evidence>
<protein>
    <submittedName>
        <fullName evidence="2">BTB/POZ domain protein</fullName>
    </submittedName>
</protein>
<evidence type="ECO:0000313" key="3">
    <source>
        <dbReference type="Proteomes" id="UP000001745"/>
    </source>
</evidence>
<evidence type="ECO:0000259" key="1">
    <source>
        <dbReference type="PROSITE" id="PS50097"/>
    </source>
</evidence>
<dbReference type="EMBL" id="EQ962656">
    <property type="protein sequence ID" value="EED15811.1"/>
    <property type="molecule type" value="Genomic_DNA"/>
</dbReference>
<dbReference type="PROSITE" id="PS50097">
    <property type="entry name" value="BTB"/>
    <property type="match status" value="1"/>
</dbReference>
<dbReference type="HOGENOM" id="CLU_1541131_0_0_1"/>
<accession>B8MFU4</accession>
<dbReference type="PhylomeDB" id="B8MFU4"/>
<dbReference type="InParanoid" id="B8MFU4"/>
<dbReference type="InterPro" id="IPR011333">
    <property type="entry name" value="SKP1/BTB/POZ_sf"/>
</dbReference>
<dbReference type="PANTHER" id="PTHR47843:SF5">
    <property type="entry name" value="BTB_POZ DOMAIN PROTEIN"/>
    <property type="match status" value="1"/>
</dbReference>
<dbReference type="Proteomes" id="UP000001745">
    <property type="component" value="Unassembled WGS sequence"/>
</dbReference>
<dbReference type="Gene3D" id="3.30.710.10">
    <property type="entry name" value="Potassium Channel Kv1.1, Chain A"/>
    <property type="match status" value="1"/>
</dbReference>
<dbReference type="RefSeq" id="XP_002483045.1">
    <property type="nucleotide sequence ID" value="XM_002483000.1"/>
</dbReference>
<gene>
    <name evidence="2" type="ORF">TSTA_009330</name>
</gene>
<dbReference type="InterPro" id="IPR000210">
    <property type="entry name" value="BTB/POZ_dom"/>
</dbReference>
<name>B8MFU4_TALSN</name>
<dbReference type="CDD" id="cd18186">
    <property type="entry name" value="BTB_POZ_ZBTB_KLHL-like"/>
    <property type="match status" value="1"/>
</dbReference>
<dbReference type="SMART" id="SM00225">
    <property type="entry name" value="BTB"/>
    <property type="match status" value="1"/>
</dbReference>
<dbReference type="Pfam" id="PF00651">
    <property type="entry name" value="BTB"/>
    <property type="match status" value="1"/>
</dbReference>
<dbReference type="eggNOG" id="ENOG502SQDU">
    <property type="taxonomic scope" value="Eukaryota"/>
</dbReference>
<dbReference type="OMA" id="AMTHRVE"/>
<reference evidence="3" key="1">
    <citation type="journal article" date="2015" name="Genome Announc.">
        <title>Genome sequence of the AIDS-associated pathogen Penicillium marneffei (ATCC18224) and its near taxonomic relative Talaromyces stipitatus (ATCC10500).</title>
        <authorList>
            <person name="Nierman W.C."/>
            <person name="Fedorova-Abrams N.D."/>
            <person name="Andrianopoulos A."/>
        </authorList>
    </citation>
    <scope>NUCLEOTIDE SEQUENCE [LARGE SCALE GENOMIC DNA]</scope>
    <source>
        <strain evidence="3">ATCC 10500 / CBS 375.48 / QM 6759 / NRRL 1006</strain>
    </source>
</reference>
<dbReference type="OrthoDB" id="4227187at2759"/>
<dbReference type="STRING" id="441959.B8MFU4"/>
<dbReference type="PANTHER" id="PTHR47843">
    <property type="entry name" value="BTB DOMAIN-CONTAINING PROTEIN-RELATED"/>
    <property type="match status" value="1"/>
</dbReference>